<dbReference type="SUPFAM" id="SSF57392">
    <property type="entry name" value="Defensin-like"/>
    <property type="match status" value="1"/>
</dbReference>
<dbReference type="OMA" id="KCCKWTP"/>
<comment type="similarity">
    <text evidence="2">Belongs to the beta-defensin family.</text>
</comment>
<keyword evidence="5 9" id="KW-0732">Signal</keyword>
<dbReference type="PANTHER" id="PTHR21388:SF9">
    <property type="entry name" value="BETA-DEFENSIN 1"/>
    <property type="match status" value="1"/>
</dbReference>
<reference evidence="11" key="2">
    <citation type="submission" date="2025-09" db="UniProtKB">
        <authorList>
            <consortium name="Ensembl"/>
        </authorList>
    </citation>
    <scope>IDENTIFICATION</scope>
</reference>
<name>A0A8D0B950_SALMN</name>
<dbReference type="Pfam" id="PF00711">
    <property type="entry name" value="Defensin_beta"/>
    <property type="match status" value="1"/>
</dbReference>
<proteinExistence type="inferred from homology"/>
<comment type="subcellular location">
    <subcellularLocation>
        <location evidence="1">Secreted</location>
    </subcellularLocation>
</comment>
<protein>
    <recommendedName>
        <fullName evidence="10">Beta-defensin-like domain-containing protein</fullName>
    </recommendedName>
</protein>
<dbReference type="GO" id="GO:0005615">
    <property type="term" value="C:extracellular space"/>
    <property type="evidence" value="ECO:0007669"/>
    <property type="project" value="TreeGrafter"/>
</dbReference>
<evidence type="ECO:0000259" key="10">
    <source>
        <dbReference type="Pfam" id="PF00711"/>
    </source>
</evidence>
<evidence type="ECO:0000256" key="4">
    <source>
        <dbReference type="ARBA" id="ARBA00022529"/>
    </source>
</evidence>
<feature type="signal peptide" evidence="9">
    <location>
        <begin position="1"/>
        <end position="22"/>
    </location>
</feature>
<evidence type="ECO:0000256" key="7">
    <source>
        <dbReference type="ARBA" id="ARBA00023022"/>
    </source>
</evidence>
<evidence type="ECO:0000256" key="3">
    <source>
        <dbReference type="ARBA" id="ARBA00022525"/>
    </source>
</evidence>
<keyword evidence="6" id="KW-0211">Defensin</keyword>
<dbReference type="AlphaFoldDB" id="A0A8D0B950"/>
<evidence type="ECO:0000256" key="9">
    <source>
        <dbReference type="SAM" id="SignalP"/>
    </source>
</evidence>
<sequence>MKKLFLLCAIFLLSYQAETGNAQDADTLSCVQNGGGCTLGACRPPSVPAGTCRSGALNCCKW</sequence>
<dbReference type="Gene3D" id="3.10.360.10">
    <property type="entry name" value="Antimicrobial Peptide, Beta-defensin 2, Chain A"/>
    <property type="match status" value="1"/>
</dbReference>
<keyword evidence="7" id="KW-0044">Antibiotic</keyword>
<feature type="chain" id="PRO_5034116255" description="Beta-defensin-like domain-containing protein" evidence="9">
    <location>
        <begin position="23"/>
        <end position="62"/>
    </location>
</feature>
<dbReference type="GO" id="GO:0050829">
    <property type="term" value="P:defense response to Gram-negative bacterium"/>
    <property type="evidence" value="ECO:0007669"/>
    <property type="project" value="TreeGrafter"/>
</dbReference>
<feature type="domain" description="Beta-defensin-like" evidence="10">
    <location>
        <begin position="26"/>
        <end position="61"/>
    </location>
</feature>
<dbReference type="Proteomes" id="UP000694421">
    <property type="component" value="Unplaced"/>
</dbReference>
<evidence type="ECO:0000256" key="1">
    <source>
        <dbReference type="ARBA" id="ARBA00004613"/>
    </source>
</evidence>
<keyword evidence="3" id="KW-0964">Secreted</keyword>
<keyword evidence="4" id="KW-0929">Antimicrobial</keyword>
<dbReference type="InterPro" id="IPR001855">
    <property type="entry name" value="Defensin_beta-like"/>
</dbReference>
<evidence type="ECO:0000313" key="12">
    <source>
        <dbReference type="Proteomes" id="UP000694421"/>
    </source>
</evidence>
<keyword evidence="12" id="KW-1185">Reference proteome</keyword>
<dbReference type="GeneTree" id="ENSGT00960000187509"/>
<reference evidence="11" key="1">
    <citation type="submission" date="2025-08" db="UniProtKB">
        <authorList>
            <consortium name="Ensembl"/>
        </authorList>
    </citation>
    <scope>IDENTIFICATION</scope>
</reference>
<dbReference type="GO" id="GO:0031731">
    <property type="term" value="F:CCR6 chemokine receptor binding"/>
    <property type="evidence" value="ECO:0007669"/>
    <property type="project" value="TreeGrafter"/>
</dbReference>
<evidence type="ECO:0000313" key="11">
    <source>
        <dbReference type="Ensembl" id="ENSSMRP00000004697.1"/>
    </source>
</evidence>
<evidence type="ECO:0000256" key="5">
    <source>
        <dbReference type="ARBA" id="ARBA00022729"/>
    </source>
</evidence>
<evidence type="ECO:0000256" key="2">
    <source>
        <dbReference type="ARBA" id="ARBA00007371"/>
    </source>
</evidence>
<evidence type="ECO:0000256" key="6">
    <source>
        <dbReference type="ARBA" id="ARBA00022940"/>
    </source>
</evidence>
<keyword evidence="8" id="KW-1015">Disulfide bond</keyword>
<evidence type="ECO:0000256" key="8">
    <source>
        <dbReference type="ARBA" id="ARBA00023157"/>
    </source>
</evidence>
<organism evidence="11 12">
    <name type="scientific">Salvator merianae</name>
    <name type="common">Argentine black and white tegu</name>
    <name type="synonym">Tupinambis merianae</name>
    <dbReference type="NCBI Taxonomy" id="96440"/>
    <lineage>
        <taxon>Eukaryota</taxon>
        <taxon>Metazoa</taxon>
        <taxon>Chordata</taxon>
        <taxon>Craniata</taxon>
        <taxon>Vertebrata</taxon>
        <taxon>Euteleostomi</taxon>
        <taxon>Lepidosauria</taxon>
        <taxon>Squamata</taxon>
        <taxon>Bifurcata</taxon>
        <taxon>Unidentata</taxon>
        <taxon>Episquamata</taxon>
        <taxon>Laterata</taxon>
        <taxon>Teiioidea</taxon>
        <taxon>Teiidae</taxon>
        <taxon>Salvator</taxon>
    </lineage>
</organism>
<dbReference type="PANTHER" id="PTHR21388">
    <property type="entry name" value="BETA-DEFENSIN-RELATED"/>
    <property type="match status" value="1"/>
</dbReference>
<accession>A0A8D0B950</accession>
<dbReference type="Ensembl" id="ENSSMRT00000005542.1">
    <property type="protein sequence ID" value="ENSSMRP00000004697.1"/>
    <property type="gene ID" value="ENSSMRG00000003866.1"/>
</dbReference>
<dbReference type="GO" id="GO:0002227">
    <property type="term" value="P:innate immune response in mucosa"/>
    <property type="evidence" value="ECO:0007669"/>
    <property type="project" value="TreeGrafter"/>
</dbReference>
<dbReference type="GO" id="GO:0050830">
    <property type="term" value="P:defense response to Gram-positive bacterium"/>
    <property type="evidence" value="ECO:0007669"/>
    <property type="project" value="TreeGrafter"/>
</dbReference>
<dbReference type="FunFam" id="3.10.360.10:FF:000001">
    <property type="entry name" value="Beta-defensin 1"/>
    <property type="match status" value="1"/>
</dbReference>